<sequence length="406" mass="43761">MNEAPRHPHEPGHHDPLGSASDDAIARSRRAFLRTGAVALAGLTLGVAEPALATPGGPGKPHGATPFGPVVVADPGSGAAYARAVRLGNSRSWLATFQQFGAPGFAIHRSDDDGRTWYPLSNVPSTGDTSGVWLQPFLYELPRAFAGFPKGTLLFAGNALGNFTSTTIQLYASRDRGVTWTFLSTVAEGGAPIPENGNTPVWEPFLLLHKDRLICYYSDQRDPRYGQKLAHQSSRNLRTWGPVVDDAVGTDYDQRPGMTTVARIHERLWILTHEAGDNFYAVHYKLARDPESFGPARDIVLRDQDGYVPSAAPTVSWSDSGGPNGTIVVTANGDQDLFVNRHLGDPGRWTRVPSAIPSGYSRQTIPLACPDSRRQPGLLFIITGPDYAENGPIQAGVVPLTGRSPR</sequence>
<reference evidence="2 3" key="1">
    <citation type="submission" date="2023-06" db="EMBL/GenBank/DDBJ databases">
        <authorList>
            <person name="Yushchuk O."/>
            <person name="Binda E."/>
            <person name="Ruckert-Reed C."/>
            <person name="Fedorenko V."/>
            <person name="Kalinowski J."/>
            <person name="Marinelli F."/>
        </authorList>
    </citation>
    <scope>NUCLEOTIDE SEQUENCE [LARGE SCALE GENOMIC DNA]</scope>
    <source>
        <strain evidence="2 3">NRRL 3884</strain>
    </source>
</reference>
<gene>
    <name evidence="2" type="ORF">ACTOB_003962</name>
</gene>
<dbReference type="InterPro" id="IPR006311">
    <property type="entry name" value="TAT_signal"/>
</dbReference>
<keyword evidence="3" id="KW-1185">Reference proteome</keyword>
<dbReference type="PROSITE" id="PS51318">
    <property type="entry name" value="TAT"/>
    <property type="match status" value="1"/>
</dbReference>
<organism evidence="2 3">
    <name type="scientific">Actinoplanes oblitus</name>
    <dbReference type="NCBI Taxonomy" id="3040509"/>
    <lineage>
        <taxon>Bacteria</taxon>
        <taxon>Bacillati</taxon>
        <taxon>Actinomycetota</taxon>
        <taxon>Actinomycetes</taxon>
        <taxon>Micromonosporales</taxon>
        <taxon>Micromonosporaceae</taxon>
        <taxon>Actinoplanes</taxon>
    </lineage>
</organism>
<dbReference type="PANTHER" id="PTHR38792">
    <property type="entry name" value="BNR/ASP-BOX REPEAT DOMAIN PROTEIN (AFU_ORTHOLOGUE AFUA_7G06430)-RELATED"/>
    <property type="match status" value="1"/>
</dbReference>
<dbReference type="Gene3D" id="2.120.10.10">
    <property type="match status" value="1"/>
</dbReference>
<proteinExistence type="predicted"/>
<dbReference type="InterPro" id="IPR036278">
    <property type="entry name" value="Sialidase_sf"/>
</dbReference>
<evidence type="ECO:0000313" key="3">
    <source>
        <dbReference type="Proteomes" id="UP001240150"/>
    </source>
</evidence>
<name>A0ABY8WTN4_9ACTN</name>
<evidence type="ECO:0000256" key="1">
    <source>
        <dbReference type="SAM" id="MobiDB-lite"/>
    </source>
</evidence>
<accession>A0ABY8WTN4</accession>
<dbReference type="EMBL" id="CP126980">
    <property type="protein sequence ID" value="WIN00266.1"/>
    <property type="molecule type" value="Genomic_DNA"/>
</dbReference>
<dbReference type="SUPFAM" id="SSF50939">
    <property type="entry name" value="Sialidases"/>
    <property type="match status" value="1"/>
</dbReference>
<dbReference type="GO" id="GO:0016798">
    <property type="term" value="F:hydrolase activity, acting on glycosyl bonds"/>
    <property type="evidence" value="ECO:0007669"/>
    <property type="project" value="UniProtKB-KW"/>
</dbReference>
<keyword evidence="2" id="KW-0326">Glycosidase</keyword>
<dbReference type="PANTHER" id="PTHR38792:SF3">
    <property type="entry name" value="BNR_ASP-BOX REPEAT DOMAIN PROTEIN (AFU_ORTHOLOGUE AFUA_7G06430)-RELATED"/>
    <property type="match status" value="1"/>
</dbReference>
<dbReference type="Proteomes" id="UP001240150">
    <property type="component" value="Chromosome"/>
</dbReference>
<protein>
    <submittedName>
        <fullName evidence="2">Sialidase family protein</fullName>
        <ecNumber evidence="2">3.2.1.-</ecNumber>
    </submittedName>
</protein>
<evidence type="ECO:0000313" key="2">
    <source>
        <dbReference type="EMBL" id="WIN00266.1"/>
    </source>
</evidence>
<feature type="compositionally biased region" description="Basic and acidic residues" evidence="1">
    <location>
        <begin position="1"/>
        <end position="16"/>
    </location>
</feature>
<feature type="region of interest" description="Disordered" evidence="1">
    <location>
        <begin position="1"/>
        <end position="21"/>
    </location>
</feature>
<dbReference type="EC" id="3.2.1.-" evidence="2"/>
<dbReference type="CDD" id="cd15482">
    <property type="entry name" value="Sialidase_non-viral"/>
    <property type="match status" value="1"/>
</dbReference>
<keyword evidence="2" id="KW-0378">Hydrolase</keyword>